<accession>A0A1W1Y0W5</accession>
<dbReference type="RefSeq" id="WP_084092764.1">
    <property type="nucleotide sequence ID" value="NZ_FWXD01000035.1"/>
</dbReference>
<evidence type="ECO:0000313" key="1">
    <source>
        <dbReference type="EMBL" id="SMC29431.1"/>
    </source>
</evidence>
<gene>
    <name evidence="1" type="ORF">SAMN02745857_03829</name>
</gene>
<evidence type="ECO:0008006" key="3">
    <source>
        <dbReference type="Google" id="ProtNLM"/>
    </source>
</evidence>
<sequence>MPDIPPIVLPLIARSKQAINRPGLPDAFWEIDHGPTILALFMELAFELTELSDEDFASLPLGYQLVAHLFSWEAECEADGWGAFGNIDEVAFEALCACFCAIGLPAEAESLQVQMAAYLRDPSDAEALDASIRTSRHKQSGRLSPIQFATQYLCDHAQQLLYLPDCSAT</sequence>
<proteinExistence type="predicted"/>
<evidence type="ECO:0000313" key="2">
    <source>
        <dbReference type="Proteomes" id="UP000192761"/>
    </source>
</evidence>
<organism evidence="1 2">
    <name type="scientific">Andreprevotia lacus DSM 23236</name>
    <dbReference type="NCBI Taxonomy" id="1121001"/>
    <lineage>
        <taxon>Bacteria</taxon>
        <taxon>Pseudomonadati</taxon>
        <taxon>Pseudomonadota</taxon>
        <taxon>Betaproteobacteria</taxon>
        <taxon>Neisseriales</taxon>
        <taxon>Chitinibacteraceae</taxon>
        <taxon>Andreprevotia</taxon>
    </lineage>
</organism>
<dbReference type="EMBL" id="FWXD01000035">
    <property type="protein sequence ID" value="SMC29431.1"/>
    <property type="molecule type" value="Genomic_DNA"/>
</dbReference>
<reference evidence="1 2" key="1">
    <citation type="submission" date="2017-04" db="EMBL/GenBank/DDBJ databases">
        <authorList>
            <person name="Afonso C.L."/>
            <person name="Miller P.J."/>
            <person name="Scott M.A."/>
            <person name="Spackman E."/>
            <person name="Goraichik I."/>
            <person name="Dimitrov K.M."/>
            <person name="Suarez D.L."/>
            <person name="Swayne D.E."/>
        </authorList>
    </citation>
    <scope>NUCLEOTIDE SEQUENCE [LARGE SCALE GENOMIC DNA]</scope>
    <source>
        <strain evidence="1 2">DSM 23236</strain>
    </source>
</reference>
<dbReference type="STRING" id="1121001.SAMN02745857_03829"/>
<dbReference type="Proteomes" id="UP000192761">
    <property type="component" value="Unassembled WGS sequence"/>
</dbReference>
<dbReference type="AlphaFoldDB" id="A0A1W1Y0W5"/>
<protein>
    <recommendedName>
        <fullName evidence="3">DUF4375 domain-containing protein</fullName>
    </recommendedName>
</protein>
<name>A0A1W1Y0W5_9NEIS</name>
<keyword evidence="2" id="KW-1185">Reference proteome</keyword>